<evidence type="ECO:0000313" key="1">
    <source>
        <dbReference type="EMBL" id="VDP72346.1"/>
    </source>
</evidence>
<dbReference type="AlphaFoldDB" id="A0A183KZI4"/>
<keyword evidence="2" id="KW-1185">Reference proteome</keyword>
<dbReference type="EMBL" id="UZAK01044358">
    <property type="protein sequence ID" value="VDP72346.1"/>
    <property type="molecule type" value="Genomic_DNA"/>
</dbReference>
<protein>
    <submittedName>
        <fullName evidence="3">DH domain-containing protein</fullName>
    </submittedName>
</protein>
<accession>A0A183KZI4</accession>
<dbReference type="WBParaSite" id="SCUD_0002048401-mRNA-1">
    <property type="protein sequence ID" value="SCUD_0002048401-mRNA-1"/>
    <property type="gene ID" value="SCUD_0002048401"/>
</dbReference>
<proteinExistence type="predicted"/>
<sequence>MMRNSSNIKNYAELSFSLQLLKITSGCLDIFKEVLLTESMYNHDLEFLMTVSIECCDIIDDKYVVSVMTLCPAFYHVIYPPIKIRLIQS</sequence>
<name>A0A183KZI4_9TREM</name>
<gene>
    <name evidence="1" type="ORF">SCUD_LOCUS20481</name>
</gene>
<organism evidence="3">
    <name type="scientific">Schistosoma curassoni</name>
    <dbReference type="NCBI Taxonomy" id="6186"/>
    <lineage>
        <taxon>Eukaryota</taxon>
        <taxon>Metazoa</taxon>
        <taxon>Spiralia</taxon>
        <taxon>Lophotrochozoa</taxon>
        <taxon>Platyhelminthes</taxon>
        <taxon>Trematoda</taxon>
        <taxon>Digenea</taxon>
        <taxon>Strigeidida</taxon>
        <taxon>Schistosomatoidea</taxon>
        <taxon>Schistosomatidae</taxon>
        <taxon>Schistosoma</taxon>
    </lineage>
</organism>
<dbReference type="STRING" id="6186.A0A183KZI4"/>
<reference evidence="1 2" key="2">
    <citation type="submission" date="2018-11" db="EMBL/GenBank/DDBJ databases">
        <authorList>
            <consortium name="Pathogen Informatics"/>
        </authorList>
    </citation>
    <scope>NUCLEOTIDE SEQUENCE [LARGE SCALE GENOMIC DNA]</scope>
    <source>
        <strain evidence="1">Dakar</strain>
        <strain evidence="2">Dakar, Senegal</strain>
    </source>
</reference>
<evidence type="ECO:0000313" key="2">
    <source>
        <dbReference type="Proteomes" id="UP000279833"/>
    </source>
</evidence>
<evidence type="ECO:0000313" key="3">
    <source>
        <dbReference type="WBParaSite" id="SCUD_0002048401-mRNA-1"/>
    </source>
</evidence>
<dbReference type="Proteomes" id="UP000279833">
    <property type="component" value="Unassembled WGS sequence"/>
</dbReference>
<reference evidence="3" key="1">
    <citation type="submission" date="2016-06" db="UniProtKB">
        <authorList>
            <consortium name="WormBaseParasite"/>
        </authorList>
    </citation>
    <scope>IDENTIFICATION</scope>
</reference>